<dbReference type="InterPro" id="IPR036388">
    <property type="entry name" value="WH-like_DNA-bd_sf"/>
</dbReference>
<comment type="similarity">
    <text evidence="1">Belongs to the LysR transcriptional regulatory family.</text>
</comment>
<dbReference type="PANTHER" id="PTHR30126:SF64">
    <property type="entry name" value="HTH-TYPE TRANSCRIPTIONAL REGULATOR CITR"/>
    <property type="match status" value="1"/>
</dbReference>
<dbReference type="EMBL" id="JAJEQM010000002">
    <property type="protein sequence ID" value="MCC2209670.1"/>
    <property type="molecule type" value="Genomic_DNA"/>
</dbReference>
<keyword evidence="4" id="KW-0804">Transcription</keyword>
<keyword evidence="3" id="KW-0238">DNA-binding</keyword>
<evidence type="ECO:0000256" key="2">
    <source>
        <dbReference type="ARBA" id="ARBA00023015"/>
    </source>
</evidence>
<dbReference type="PRINTS" id="PR00039">
    <property type="entry name" value="HTHLYSR"/>
</dbReference>
<proteinExistence type="inferred from homology"/>
<dbReference type="Gene3D" id="3.40.190.290">
    <property type="match status" value="1"/>
</dbReference>
<dbReference type="SUPFAM" id="SSF46785">
    <property type="entry name" value="Winged helix' DNA-binding domain"/>
    <property type="match status" value="1"/>
</dbReference>
<dbReference type="InterPro" id="IPR000847">
    <property type="entry name" value="LysR_HTH_N"/>
</dbReference>
<evidence type="ECO:0000256" key="3">
    <source>
        <dbReference type="ARBA" id="ARBA00023125"/>
    </source>
</evidence>
<protein>
    <submittedName>
        <fullName evidence="6">LysR family transcriptional regulator</fullName>
    </submittedName>
</protein>
<dbReference type="Proteomes" id="UP001198242">
    <property type="component" value="Unassembled WGS sequence"/>
</dbReference>
<dbReference type="GO" id="GO:0003700">
    <property type="term" value="F:DNA-binding transcription factor activity"/>
    <property type="evidence" value="ECO:0007669"/>
    <property type="project" value="InterPro"/>
</dbReference>
<accession>A0AAE3DXI9</accession>
<evidence type="ECO:0000313" key="6">
    <source>
        <dbReference type="EMBL" id="MCC2209670.1"/>
    </source>
</evidence>
<evidence type="ECO:0000313" key="7">
    <source>
        <dbReference type="Proteomes" id="UP001198242"/>
    </source>
</evidence>
<dbReference type="CDD" id="cd05466">
    <property type="entry name" value="PBP2_LTTR_substrate"/>
    <property type="match status" value="1"/>
</dbReference>
<dbReference type="RefSeq" id="WP_308455816.1">
    <property type="nucleotide sequence ID" value="NZ_JAJEQM010000002.1"/>
</dbReference>
<dbReference type="GO" id="GO:0000976">
    <property type="term" value="F:transcription cis-regulatory region binding"/>
    <property type="evidence" value="ECO:0007669"/>
    <property type="project" value="TreeGrafter"/>
</dbReference>
<keyword evidence="7" id="KW-1185">Reference proteome</keyword>
<name>A0AAE3DXI9_9FIRM</name>
<dbReference type="FunFam" id="1.10.10.10:FF:000001">
    <property type="entry name" value="LysR family transcriptional regulator"/>
    <property type="match status" value="1"/>
</dbReference>
<dbReference type="Pfam" id="PF00126">
    <property type="entry name" value="HTH_1"/>
    <property type="match status" value="1"/>
</dbReference>
<dbReference type="InterPro" id="IPR036390">
    <property type="entry name" value="WH_DNA-bd_sf"/>
</dbReference>
<sequence>MYNYDNLSKYKVFLCVAECGSISQSAEQLYISQPAVSMTIKKLEESLGTTLFLRKPRGVVLTENGRLLYDGVKQALNMLSDTESNLKHLENNGRLRIAASNVLCKYLLMPYLQKFTEKYPFTDVSITCTSSANAHKMLEECKIDVALMAKPDNISGLEYYPLGAIQDTFVCTPSYLKRLNCNGFEIFERGNIMLLNKDNVSRMHINNYYAENNINPTHILEVNDMDMLIEFAKIGIGVSCVVKQFVKNELSNGSLIEINLPNAIPPRETGFLYNQNIQPFNDNILRLININ</sequence>
<evidence type="ECO:0000256" key="4">
    <source>
        <dbReference type="ARBA" id="ARBA00023163"/>
    </source>
</evidence>
<evidence type="ECO:0000259" key="5">
    <source>
        <dbReference type="PROSITE" id="PS50931"/>
    </source>
</evidence>
<evidence type="ECO:0000256" key="1">
    <source>
        <dbReference type="ARBA" id="ARBA00009437"/>
    </source>
</evidence>
<dbReference type="SUPFAM" id="SSF53850">
    <property type="entry name" value="Periplasmic binding protein-like II"/>
    <property type="match status" value="1"/>
</dbReference>
<organism evidence="6 7">
    <name type="scientific">Hominilimicola fabiformis</name>
    <dbReference type="NCBI Taxonomy" id="2885356"/>
    <lineage>
        <taxon>Bacteria</taxon>
        <taxon>Bacillati</taxon>
        <taxon>Bacillota</taxon>
        <taxon>Clostridia</taxon>
        <taxon>Eubacteriales</taxon>
        <taxon>Oscillospiraceae</taxon>
        <taxon>Hominilimicola</taxon>
    </lineage>
</organism>
<gene>
    <name evidence="6" type="ORF">LKE05_02535</name>
</gene>
<dbReference type="InterPro" id="IPR005119">
    <property type="entry name" value="LysR_subst-bd"/>
</dbReference>
<dbReference type="Gene3D" id="1.10.10.10">
    <property type="entry name" value="Winged helix-like DNA-binding domain superfamily/Winged helix DNA-binding domain"/>
    <property type="match status" value="1"/>
</dbReference>
<dbReference type="AlphaFoldDB" id="A0AAE3DXI9"/>
<feature type="domain" description="HTH lysR-type" evidence="5">
    <location>
        <begin position="11"/>
        <end position="62"/>
    </location>
</feature>
<dbReference type="PANTHER" id="PTHR30126">
    <property type="entry name" value="HTH-TYPE TRANSCRIPTIONAL REGULATOR"/>
    <property type="match status" value="1"/>
</dbReference>
<reference evidence="6 7" key="1">
    <citation type="submission" date="2021-10" db="EMBL/GenBank/DDBJ databases">
        <title>Anaerobic single-cell dispensing facilitates the cultivation of human gut bacteria.</title>
        <authorList>
            <person name="Afrizal A."/>
        </authorList>
    </citation>
    <scope>NUCLEOTIDE SEQUENCE [LARGE SCALE GENOMIC DNA]</scope>
    <source>
        <strain evidence="6 7">CLA-AA-H232</strain>
    </source>
</reference>
<dbReference type="Pfam" id="PF03466">
    <property type="entry name" value="LysR_substrate"/>
    <property type="match status" value="1"/>
</dbReference>
<dbReference type="PROSITE" id="PS50931">
    <property type="entry name" value="HTH_LYSR"/>
    <property type="match status" value="1"/>
</dbReference>
<comment type="caution">
    <text evidence="6">The sequence shown here is derived from an EMBL/GenBank/DDBJ whole genome shotgun (WGS) entry which is preliminary data.</text>
</comment>
<keyword evidence="2" id="KW-0805">Transcription regulation</keyword>